<dbReference type="RefSeq" id="XP_064771414.1">
    <property type="nucleotide sequence ID" value="XM_064911852.1"/>
</dbReference>
<evidence type="ECO:0000313" key="4">
    <source>
        <dbReference type="Proteomes" id="UP001498771"/>
    </source>
</evidence>
<comment type="caution">
    <text evidence="3">The sequence shown here is derived from an EMBL/GenBank/DDBJ whole genome shotgun (WGS) entry which is preliminary data.</text>
</comment>
<feature type="compositionally biased region" description="Polar residues" evidence="2">
    <location>
        <begin position="345"/>
        <end position="359"/>
    </location>
</feature>
<feature type="compositionally biased region" description="Low complexity" evidence="2">
    <location>
        <begin position="34"/>
        <end position="43"/>
    </location>
</feature>
<feature type="region of interest" description="Disordered" evidence="2">
    <location>
        <begin position="276"/>
        <end position="374"/>
    </location>
</feature>
<feature type="compositionally biased region" description="Basic and acidic residues" evidence="2">
    <location>
        <begin position="335"/>
        <end position="344"/>
    </location>
</feature>
<proteinExistence type="predicted"/>
<feature type="compositionally biased region" description="Basic and acidic residues" evidence="2">
    <location>
        <begin position="363"/>
        <end position="374"/>
    </location>
</feature>
<feature type="compositionally biased region" description="Basic and acidic residues" evidence="2">
    <location>
        <begin position="1"/>
        <end position="12"/>
    </location>
</feature>
<reference evidence="3 4" key="1">
    <citation type="submission" date="2024-03" db="EMBL/GenBank/DDBJ databases">
        <title>Genome-scale model development and genomic sequencing of the oleaginous clade Lipomyces.</title>
        <authorList>
            <consortium name="Lawrence Berkeley National Laboratory"/>
            <person name="Czajka J.J."/>
            <person name="Han Y."/>
            <person name="Kim J."/>
            <person name="Mondo S.J."/>
            <person name="Hofstad B.A."/>
            <person name="Robles A."/>
            <person name="Haridas S."/>
            <person name="Riley R."/>
            <person name="LaButti K."/>
            <person name="Pangilinan J."/>
            <person name="Andreopoulos W."/>
            <person name="Lipzen A."/>
            <person name="Yan J."/>
            <person name="Wang M."/>
            <person name="Ng V."/>
            <person name="Grigoriev I.V."/>
            <person name="Spatafora J.W."/>
            <person name="Magnuson J.K."/>
            <person name="Baker S.E."/>
            <person name="Pomraning K.R."/>
        </authorList>
    </citation>
    <scope>NUCLEOTIDE SEQUENCE [LARGE SCALE GENOMIC DNA]</scope>
    <source>
        <strain evidence="3 4">Phaff 52-87</strain>
    </source>
</reference>
<evidence type="ECO:0000256" key="2">
    <source>
        <dbReference type="SAM" id="MobiDB-lite"/>
    </source>
</evidence>
<accession>A0ABR1FEX8</accession>
<dbReference type="Proteomes" id="UP001498771">
    <property type="component" value="Unassembled WGS sequence"/>
</dbReference>
<name>A0ABR1FEX8_9ASCO</name>
<keyword evidence="4" id="KW-1185">Reference proteome</keyword>
<feature type="compositionally biased region" description="Polar residues" evidence="2">
    <location>
        <begin position="89"/>
        <end position="100"/>
    </location>
</feature>
<evidence type="ECO:0000256" key="1">
    <source>
        <dbReference type="SAM" id="Coils"/>
    </source>
</evidence>
<keyword evidence="1" id="KW-0175">Coiled coil</keyword>
<feature type="coiled-coil region" evidence="1">
    <location>
        <begin position="137"/>
        <end position="183"/>
    </location>
</feature>
<protein>
    <submittedName>
        <fullName evidence="3">Uncharacterized protein</fullName>
    </submittedName>
</protein>
<gene>
    <name evidence="3" type="ORF">BZA70DRAFT_273573</name>
</gene>
<dbReference type="EMBL" id="JBBJBU010000001">
    <property type="protein sequence ID" value="KAK7208381.1"/>
    <property type="molecule type" value="Genomic_DNA"/>
</dbReference>
<dbReference type="GeneID" id="90037364"/>
<organism evidence="3 4">
    <name type="scientific">Myxozyma melibiosi</name>
    <dbReference type="NCBI Taxonomy" id="54550"/>
    <lineage>
        <taxon>Eukaryota</taxon>
        <taxon>Fungi</taxon>
        <taxon>Dikarya</taxon>
        <taxon>Ascomycota</taxon>
        <taxon>Saccharomycotina</taxon>
        <taxon>Lipomycetes</taxon>
        <taxon>Lipomycetales</taxon>
        <taxon>Lipomycetaceae</taxon>
        <taxon>Myxozyma</taxon>
    </lineage>
</organism>
<feature type="compositionally biased region" description="Low complexity" evidence="2">
    <location>
        <begin position="55"/>
        <end position="64"/>
    </location>
</feature>
<feature type="region of interest" description="Disordered" evidence="2">
    <location>
        <begin position="1"/>
        <end position="123"/>
    </location>
</feature>
<sequence>MVLHNSKWDRKATRNYKKKHGIQQVPPKPRNARGAAVDATSAGGAAGESESDLTGSDGENSESASESEEEIGVEGVAATEERVAGAGGDQTSSNAVSGETQGAADSEERPIRRKKKHLPSNAWRYEMQEADEEYGVNSAHQEEEENYQREISQAAGDALARYLDAEDKKIRELEERESELADIFESQLDIDGQSESAAGRKKKAVVAPLADSFTKKGAKVVTYDSNDPSFYESDRRIEKLKFTEAVRDRYKHASVKERDAELERLKRLPKQVAFTVKKEREKEQSRSQADDFDDDFWKEIDQEDSGKRDSATVQEFTGKAATIRPAVVKGWGSRAETRPRETKTSAEIPQVQGSTTSSGGAPADDKFLDDLLQF</sequence>
<feature type="compositionally biased region" description="Basic and acidic residues" evidence="2">
    <location>
        <begin position="276"/>
        <end position="310"/>
    </location>
</feature>
<evidence type="ECO:0000313" key="3">
    <source>
        <dbReference type="EMBL" id="KAK7208381.1"/>
    </source>
</evidence>